<name>A0ABW5XDY4_9MICO</name>
<dbReference type="InterPro" id="IPR051466">
    <property type="entry name" value="D-amino_acid_metab_enzyme"/>
</dbReference>
<evidence type="ECO:0000313" key="2">
    <source>
        <dbReference type="EMBL" id="MFD2840695.1"/>
    </source>
</evidence>
<dbReference type="Gene3D" id="3.20.20.10">
    <property type="entry name" value="Alanine racemase"/>
    <property type="match status" value="1"/>
</dbReference>
<keyword evidence="3" id="KW-1185">Reference proteome</keyword>
<dbReference type="InterPro" id="IPR042208">
    <property type="entry name" value="D-ser_dehydrat-like_sf"/>
</dbReference>
<dbReference type="InterPro" id="IPR026956">
    <property type="entry name" value="D-ser_dehydrat-like_dom"/>
</dbReference>
<dbReference type="Proteomes" id="UP001597391">
    <property type="component" value="Unassembled WGS sequence"/>
</dbReference>
<evidence type="ECO:0000313" key="3">
    <source>
        <dbReference type="Proteomes" id="UP001597391"/>
    </source>
</evidence>
<proteinExistence type="predicted"/>
<dbReference type="InterPro" id="IPR029066">
    <property type="entry name" value="PLP-binding_barrel"/>
</dbReference>
<dbReference type="SUPFAM" id="SSF51419">
    <property type="entry name" value="PLP-binding barrel"/>
    <property type="match status" value="1"/>
</dbReference>
<protein>
    <submittedName>
        <fullName evidence="2">Alanine racemase</fullName>
    </submittedName>
</protein>
<comment type="caution">
    <text evidence="2">The sequence shown here is derived from an EMBL/GenBank/DDBJ whole genome shotgun (WGS) entry which is preliminary data.</text>
</comment>
<dbReference type="EMBL" id="JBHUOP010000003">
    <property type="protein sequence ID" value="MFD2840695.1"/>
    <property type="molecule type" value="Genomic_DNA"/>
</dbReference>
<feature type="domain" description="D-serine dehydratase-like" evidence="1">
    <location>
        <begin position="349"/>
        <end position="439"/>
    </location>
</feature>
<accession>A0ABW5XDY4</accession>
<dbReference type="SMART" id="SM01119">
    <property type="entry name" value="D-ser_dehydrat"/>
    <property type="match status" value="1"/>
</dbReference>
<dbReference type="Pfam" id="PF14031">
    <property type="entry name" value="D-ser_dehydrat"/>
    <property type="match status" value="1"/>
</dbReference>
<dbReference type="Gene3D" id="2.40.37.20">
    <property type="entry name" value="D-serine dehydratase-like domain"/>
    <property type="match status" value="1"/>
</dbReference>
<dbReference type="PANTHER" id="PTHR28004">
    <property type="entry name" value="ZGC:162816-RELATED"/>
    <property type="match status" value="1"/>
</dbReference>
<sequence>MSNHRPIGAATKGLALRGPRTLGELREQFAATPHVIGGSLTRYPVLELRQEAVAHNIALMAAVTGRLGVQHAPHIKTSMSPQLVQQQLSAGSWGVTTATVGHISALLSWGLTGLDNIFHANQVVRPEDAAYLASEVHAAHVDGRELTIYVYVDSAAGVSGISQGITEFVASTGLNADAAEDVRKHLVVTVELGVPDGRTGVRSTDDAREVARCAREAGLTVRGVSGYEGSVASGQTVEDLHAVGEFVRELRSLAGLLVEEGLIDVAAGGGEIGSVIVSAGGSAYLDVVLAELAGPIALSGTGEQIPVIPVVRAGAYVIHDHGLLERANPWKRMPAQWFGDAESAQPQAAATIHAVVLSTPEPGLALLNVGRRDLPFDIDLPRILSHNGWQVTAVNDQHAFVRPVAGEEPEPLQPGDIMTLGISHPCTLFDKWTHALVTDNDHRIVDIIETQF</sequence>
<dbReference type="PANTHER" id="PTHR28004:SF8">
    <property type="entry name" value="D-SERINE DEAMINASE"/>
    <property type="match status" value="1"/>
</dbReference>
<organism evidence="2 3">
    <name type="scientific">Populibacterium corticicola</name>
    <dbReference type="NCBI Taxonomy" id="1812826"/>
    <lineage>
        <taxon>Bacteria</taxon>
        <taxon>Bacillati</taxon>
        <taxon>Actinomycetota</taxon>
        <taxon>Actinomycetes</taxon>
        <taxon>Micrococcales</taxon>
        <taxon>Jonesiaceae</taxon>
        <taxon>Populibacterium</taxon>
    </lineage>
</organism>
<evidence type="ECO:0000259" key="1">
    <source>
        <dbReference type="SMART" id="SM01119"/>
    </source>
</evidence>
<gene>
    <name evidence="2" type="ORF">ACFSYH_08940</name>
</gene>
<dbReference type="RefSeq" id="WP_377466568.1">
    <property type="nucleotide sequence ID" value="NZ_JBHUOP010000003.1"/>
</dbReference>
<reference evidence="3" key="1">
    <citation type="journal article" date="2019" name="Int. J. Syst. Evol. Microbiol.">
        <title>The Global Catalogue of Microorganisms (GCM) 10K type strain sequencing project: providing services to taxonomists for standard genome sequencing and annotation.</title>
        <authorList>
            <consortium name="The Broad Institute Genomics Platform"/>
            <consortium name="The Broad Institute Genome Sequencing Center for Infectious Disease"/>
            <person name="Wu L."/>
            <person name="Ma J."/>
        </authorList>
    </citation>
    <scope>NUCLEOTIDE SEQUENCE [LARGE SCALE GENOMIC DNA]</scope>
    <source>
        <strain evidence="3">KCTC 33576</strain>
    </source>
</reference>